<gene>
    <name evidence="2" type="ORF">Lwal_2297</name>
</gene>
<dbReference type="EMBL" id="LNZB01000051">
    <property type="protein sequence ID" value="KTD76575.1"/>
    <property type="molecule type" value="Genomic_DNA"/>
</dbReference>
<feature type="transmembrane region" description="Helical" evidence="1">
    <location>
        <begin position="143"/>
        <end position="166"/>
    </location>
</feature>
<dbReference type="OrthoDB" id="5653967at2"/>
<evidence type="ECO:0008006" key="4">
    <source>
        <dbReference type="Google" id="ProtNLM"/>
    </source>
</evidence>
<keyword evidence="1" id="KW-1133">Transmembrane helix</keyword>
<dbReference type="AlphaFoldDB" id="A0A0W1A5G1"/>
<accession>A0A0W1A5G1</accession>
<protein>
    <recommendedName>
        <fullName evidence="4">Phage minor tail protein</fullName>
    </recommendedName>
</protein>
<dbReference type="Proteomes" id="UP000054729">
    <property type="component" value="Unassembled WGS sequence"/>
</dbReference>
<comment type="caution">
    <text evidence="2">The sequence shown here is derived from an EMBL/GenBank/DDBJ whole genome shotgun (WGS) entry which is preliminary data.</text>
</comment>
<keyword evidence="1" id="KW-0472">Membrane</keyword>
<sequence length="310" mass="36783">MFTSRLTRWMDQVDPYAVQRIALYKSLFIATLMVYDYWLFLPTNLIAFFSPFLMIRFYESPALSSFKEKEGFLVFAAVGTILISVSFYLLYPFKVVLFFYSMAALATVYFYVLNNYYQLKNTTMLLLACGPAILNTEPQGNWLVVYDIVISVGIPMIPIIICLRLFPNQYLMVWKRALERFIQCLEQDIEASLSDHRDSMMQEEIAHLGMLRKYRRLVPKKYMLYTHKIANNVRNIQFSLDNLYYEEKNEAFWREIQKSLYFFRGAMKTNSHCHLPEMSVVPRTKLQHYVVNCLRQTCVYWNKLCSKLQH</sequence>
<keyword evidence="1" id="KW-0812">Transmembrane</keyword>
<name>A0A0W1A5G1_9GAMM</name>
<feature type="transmembrane region" description="Helical" evidence="1">
    <location>
        <begin position="27"/>
        <end position="52"/>
    </location>
</feature>
<organism evidence="2 3">
    <name type="scientific">Legionella waltersii</name>
    <dbReference type="NCBI Taxonomy" id="66969"/>
    <lineage>
        <taxon>Bacteria</taxon>
        <taxon>Pseudomonadati</taxon>
        <taxon>Pseudomonadota</taxon>
        <taxon>Gammaproteobacteria</taxon>
        <taxon>Legionellales</taxon>
        <taxon>Legionellaceae</taxon>
        <taxon>Legionella</taxon>
    </lineage>
</organism>
<evidence type="ECO:0000313" key="3">
    <source>
        <dbReference type="Proteomes" id="UP000054729"/>
    </source>
</evidence>
<evidence type="ECO:0000313" key="2">
    <source>
        <dbReference type="EMBL" id="KTD76575.1"/>
    </source>
</evidence>
<dbReference type="RefSeq" id="WP_058480921.1">
    <property type="nucleotide sequence ID" value="NZ_CAAAIQ010000001.1"/>
</dbReference>
<evidence type="ECO:0000256" key="1">
    <source>
        <dbReference type="SAM" id="Phobius"/>
    </source>
</evidence>
<proteinExistence type="predicted"/>
<dbReference type="PATRIC" id="fig|66969.6.peg.2499"/>
<reference evidence="2 3" key="1">
    <citation type="submission" date="2015-11" db="EMBL/GenBank/DDBJ databases">
        <title>Genomic analysis of 38 Legionella species identifies large and diverse effector repertoires.</title>
        <authorList>
            <person name="Burstein D."/>
            <person name="Amaro F."/>
            <person name="Zusman T."/>
            <person name="Lifshitz Z."/>
            <person name="Cohen O."/>
            <person name="Gilbert J.A."/>
            <person name="Pupko T."/>
            <person name="Shuman H.A."/>
            <person name="Segal G."/>
        </authorList>
    </citation>
    <scope>NUCLEOTIDE SEQUENCE [LARGE SCALE GENOMIC DNA]</scope>
    <source>
        <strain evidence="2 3">ATCC 51914</strain>
    </source>
</reference>
<dbReference type="STRING" id="66969.Lwal_2297"/>
<feature type="transmembrane region" description="Helical" evidence="1">
    <location>
        <begin position="72"/>
        <end position="90"/>
    </location>
</feature>
<keyword evidence="3" id="KW-1185">Reference proteome</keyword>
<feature type="transmembrane region" description="Helical" evidence="1">
    <location>
        <begin position="97"/>
        <end position="117"/>
    </location>
</feature>